<proteinExistence type="predicted"/>
<organism evidence="1 2">
    <name type="scientific">Gallintestinimicrobium propionicum</name>
    <dbReference type="NCBI Taxonomy" id="2981770"/>
    <lineage>
        <taxon>Bacteria</taxon>
        <taxon>Bacillati</taxon>
        <taxon>Bacillota</taxon>
        <taxon>Clostridia</taxon>
        <taxon>Lachnospirales</taxon>
        <taxon>Lachnospiraceae</taxon>
        <taxon>Gallintestinimicrobium</taxon>
    </lineage>
</organism>
<sequence length="145" mass="16163">MIMEEKDTELRDEGLRGNEKIEEAIAGLQQEPTQEMLAHALTVVRRRMKENGQLIVAVDPPAGGGQLLLQTVKTSDSKLWWAAFTGFEEELRGSDRVKSTFLADMGQLFATALQADGVEGIILNPWNRTLMLEKELIRIILGQQG</sequence>
<gene>
    <name evidence="1" type="ORF">LKD45_02365</name>
</gene>
<protein>
    <submittedName>
        <fullName evidence="1">SseB family protein</fullName>
    </submittedName>
</protein>
<dbReference type="EMBL" id="JAJEQF010000003">
    <property type="protein sequence ID" value="MCC2166553.1"/>
    <property type="molecule type" value="Genomic_DNA"/>
</dbReference>
<evidence type="ECO:0000313" key="1">
    <source>
        <dbReference type="EMBL" id="MCC2166553.1"/>
    </source>
</evidence>
<comment type="caution">
    <text evidence="1">The sequence shown here is derived from an EMBL/GenBank/DDBJ whole genome shotgun (WGS) entry which is preliminary data.</text>
</comment>
<keyword evidence="2" id="KW-1185">Reference proteome</keyword>
<accession>A0AAE3AVJ3</accession>
<dbReference type="Proteomes" id="UP001199355">
    <property type="component" value="Unassembled WGS sequence"/>
</dbReference>
<reference evidence="1 2" key="1">
    <citation type="submission" date="2021-10" db="EMBL/GenBank/DDBJ databases">
        <title>Anaerobic single-cell dispensing facilitates the cultivation of human gut bacteria.</title>
        <authorList>
            <person name="Afrizal A."/>
        </authorList>
    </citation>
    <scope>NUCLEOTIDE SEQUENCE [LARGE SCALE GENOMIC DNA]</scope>
    <source>
        <strain evidence="1 2">CLA-AA-H244</strain>
    </source>
</reference>
<name>A0AAE3AVJ3_9FIRM</name>
<evidence type="ECO:0000313" key="2">
    <source>
        <dbReference type="Proteomes" id="UP001199355"/>
    </source>
</evidence>
<dbReference type="AlphaFoldDB" id="A0AAE3AVJ3"/>